<evidence type="ECO:0000256" key="10">
    <source>
        <dbReference type="ARBA" id="ARBA00023242"/>
    </source>
</evidence>
<keyword evidence="9" id="KW-0804">Transcription</keyword>
<evidence type="ECO:0000256" key="2">
    <source>
        <dbReference type="ARBA" id="ARBA00006015"/>
    </source>
</evidence>
<feature type="modified residue" description="4-aspartylphosphate" evidence="11">
    <location>
        <position position="103"/>
    </location>
</feature>
<sequence>MAALQRVAQSSVSTAGSSYAASGKAVLGSSAAVGNFLGGEKVVSDQFPVGLKVLVVDDDTTCLRIVEQMLRRCLYHVTTCSQATVALKLLREKKGGFDVVLSDVHMPDMDGYKLLELVGLEMDLPVIMMSADGRTRAVMRGIKHGACDYLIKPIREEELKNIWQHVVRKKWNENRDFEHSGSMEDNDRPKRVNEDTEYASSVNEETEGLKGQKKRSNYKEEDDGELENDDPSTSKKPRVVWSVELHQQFVSAVNQLGLDKAVPKRILELMNVPGLTRENVASHLQKFRLYLKRLSGGVPQQQSGISGTFCGSVESNVKLGSRGRFDIQALAASGQIPPQTLAALHAELLGRPAGNLVPAMDQPALLHASLQGPKRLPVEHCLTFGQPLVKGQSNIYKQFPQSIFSVEDVSSRYGAWTTNSLGTVGPSNNVGGASNPNSNLLMDILQQQRQQQQKQPPLQQQSVLPEPSRSINVQPSCLVVPSQSSASFQAGSPASVNQNSSFNRNSVIDYSILSPQSNNSALNVGHISNGDAKTSGVVCGYSAPGSSSTLSSCSLNADNSTGLQNSAATFVGDARQLPGIGPNIVDIQGSYSAKSGEILDQGPLKNLGFVGKGTFIPSRFAVDEYESPMSNLNPGKVHSESNGNLVKQEPSMDFGDNAKLGTPVFRQFPSNDLMSVFTK</sequence>
<name>W9QMB4_9ROSA</name>
<evidence type="ECO:0000256" key="5">
    <source>
        <dbReference type="ARBA" id="ARBA00023012"/>
    </source>
</evidence>
<dbReference type="EMBL" id="KE343523">
    <property type="protein sequence ID" value="EXB32324.1"/>
    <property type="molecule type" value="Genomic_DNA"/>
</dbReference>
<dbReference type="PROSITE" id="PS51294">
    <property type="entry name" value="HTH_MYB"/>
    <property type="match status" value="1"/>
</dbReference>
<dbReference type="PANTHER" id="PTHR43874:SF123">
    <property type="entry name" value="TWO-COMPONENT RESPONSE REGULATOR ARR14"/>
    <property type="match status" value="1"/>
</dbReference>
<dbReference type="GO" id="GO:0005634">
    <property type="term" value="C:nucleus"/>
    <property type="evidence" value="ECO:0007669"/>
    <property type="project" value="UniProtKB-SubCell"/>
</dbReference>
<evidence type="ECO:0000256" key="8">
    <source>
        <dbReference type="ARBA" id="ARBA00023159"/>
    </source>
</evidence>
<dbReference type="SUPFAM" id="SSF52172">
    <property type="entry name" value="CheY-like"/>
    <property type="match status" value="1"/>
</dbReference>
<reference evidence="16" key="1">
    <citation type="submission" date="2013-01" db="EMBL/GenBank/DDBJ databases">
        <title>Draft Genome Sequence of a Mulberry Tree, Morus notabilis C.K. Schneid.</title>
        <authorList>
            <person name="He N."/>
            <person name="Zhao S."/>
        </authorList>
    </citation>
    <scope>NUCLEOTIDE SEQUENCE</scope>
</reference>
<feature type="region of interest" description="Disordered" evidence="12">
    <location>
        <begin position="447"/>
        <end position="466"/>
    </location>
</feature>
<evidence type="ECO:0000256" key="3">
    <source>
        <dbReference type="ARBA" id="ARBA00022553"/>
    </source>
</evidence>
<feature type="domain" description="Response regulatory" evidence="13">
    <location>
        <begin position="52"/>
        <end position="167"/>
    </location>
</feature>
<dbReference type="Pfam" id="PF00249">
    <property type="entry name" value="Myb_DNA-binding"/>
    <property type="match status" value="1"/>
</dbReference>
<dbReference type="Gene3D" id="1.10.10.60">
    <property type="entry name" value="Homeodomain-like"/>
    <property type="match status" value="1"/>
</dbReference>
<dbReference type="KEGG" id="mnt:21388992"/>
<evidence type="ECO:0000256" key="4">
    <source>
        <dbReference type="ARBA" id="ARBA00022864"/>
    </source>
</evidence>
<feature type="compositionally biased region" description="Low complexity" evidence="12">
    <location>
        <begin position="447"/>
        <end position="461"/>
    </location>
</feature>
<dbReference type="PANTHER" id="PTHR43874">
    <property type="entry name" value="TWO-COMPONENT RESPONSE REGULATOR"/>
    <property type="match status" value="1"/>
</dbReference>
<dbReference type="OrthoDB" id="60033at2759"/>
<protein>
    <submittedName>
        <fullName evidence="15">Two-component response regulator</fullName>
    </submittedName>
</protein>
<keyword evidence="7" id="KW-0238">DNA-binding</keyword>
<feature type="compositionally biased region" description="Basic and acidic residues" evidence="12">
    <location>
        <begin position="177"/>
        <end position="194"/>
    </location>
</feature>
<proteinExistence type="inferred from homology"/>
<evidence type="ECO:0000256" key="9">
    <source>
        <dbReference type="ARBA" id="ARBA00023163"/>
    </source>
</evidence>
<keyword evidence="10" id="KW-0539">Nucleus</keyword>
<evidence type="ECO:0000256" key="6">
    <source>
        <dbReference type="ARBA" id="ARBA00023015"/>
    </source>
</evidence>
<dbReference type="InterPro" id="IPR011006">
    <property type="entry name" value="CheY-like_superfamily"/>
</dbReference>
<dbReference type="Pfam" id="PF00072">
    <property type="entry name" value="Response_reg"/>
    <property type="match status" value="1"/>
</dbReference>
<dbReference type="Proteomes" id="UP000030645">
    <property type="component" value="Unassembled WGS sequence"/>
</dbReference>
<evidence type="ECO:0000256" key="12">
    <source>
        <dbReference type="SAM" id="MobiDB-lite"/>
    </source>
</evidence>
<keyword evidence="4" id="KW-0932">Cytokinin signaling pathway</keyword>
<evidence type="ECO:0000256" key="1">
    <source>
        <dbReference type="ARBA" id="ARBA00004123"/>
    </source>
</evidence>
<keyword evidence="8" id="KW-0010">Activator</keyword>
<organism evidence="15 16">
    <name type="scientific">Morus notabilis</name>
    <dbReference type="NCBI Taxonomy" id="981085"/>
    <lineage>
        <taxon>Eukaryota</taxon>
        <taxon>Viridiplantae</taxon>
        <taxon>Streptophyta</taxon>
        <taxon>Embryophyta</taxon>
        <taxon>Tracheophyta</taxon>
        <taxon>Spermatophyta</taxon>
        <taxon>Magnoliopsida</taxon>
        <taxon>eudicotyledons</taxon>
        <taxon>Gunneridae</taxon>
        <taxon>Pentapetalae</taxon>
        <taxon>rosids</taxon>
        <taxon>fabids</taxon>
        <taxon>Rosales</taxon>
        <taxon>Moraceae</taxon>
        <taxon>Moreae</taxon>
        <taxon>Morus</taxon>
    </lineage>
</organism>
<comment type="subcellular location">
    <subcellularLocation>
        <location evidence="1">Nucleus</location>
    </subcellularLocation>
</comment>
<keyword evidence="5" id="KW-0902">Two-component regulatory system</keyword>
<dbReference type="InterPro" id="IPR045279">
    <property type="entry name" value="ARR-like"/>
</dbReference>
<feature type="region of interest" description="Disordered" evidence="12">
    <location>
        <begin position="177"/>
        <end position="235"/>
    </location>
</feature>
<evidence type="ECO:0000259" key="14">
    <source>
        <dbReference type="PROSITE" id="PS51294"/>
    </source>
</evidence>
<dbReference type="AlphaFoldDB" id="W9QMB4"/>
<dbReference type="FunFam" id="3.40.50.2300:FF:000408">
    <property type="entry name" value="Two-component response regulator"/>
    <property type="match status" value="1"/>
</dbReference>
<evidence type="ECO:0000313" key="16">
    <source>
        <dbReference type="Proteomes" id="UP000030645"/>
    </source>
</evidence>
<dbReference type="GO" id="GO:0000160">
    <property type="term" value="P:phosphorelay signal transduction system"/>
    <property type="evidence" value="ECO:0007669"/>
    <property type="project" value="UniProtKB-KW"/>
</dbReference>
<dbReference type="SMART" id="SM00448">
    <property type="entry name" value="REC"/>
    <property type="match status" value="1"/>
</dbReference>
<dbReference type="GO" id="GO:0009736">
    <property type="term" value="P:cytokinin-activated signaling pathway"/>
    <property type="evidence" value="ECO:0007669"/>
    <property type="project" value="UniProtKB-KW"/>
</dbReference>
<keyword evidence="16" id="KW-1185">Reference proteome</keyword>
<dbReference type="Gene3D" id="3.40.50.2300">
    <property type="match status" value="1"/>
</dbReference>
<dbReference type="InterPro" id="IPR001789">
    <property type="entry name" value="Sig_transdc_resp-reg_receiver"/>
</dbReference>
<dbReference type="GO" id="GO:0003677">
    <property type="term" value="F:DNA binding"/>
    <property type="evidence" value="ECO:0007669"/>
    <property type="project" value="UniProtKB-KW"/>
</dbReference>
<evidence type="ECO:0000259" key="13">
    <source>
        <dbReference type="PROSITE" id="PS50110"/>
    </source>
</evidence>
<comment type="similarity">
    <text evidence="2">Belongs to the ARR family. Type-B subfamily.</text>
</comment>
<keyword evidence="3 11" id="KW-0597">Phosphoprotein</keyword>
<feature type="compositionally biased region" description="Acidic residues" evidence="12">
    <location>
        <begin position="220"/>
        <end position="230"/>
    </location>
</feature>
<dbReference type="InterPro" id="IPR006447">
    <property type="entry name" value="Myb_dom_plants"/>
</dbReference>
<dbReference type="PROSITE" id="PS50110">
    <property type="entry name" value="RESPONSE_REGULATORY"/>
    <property type="match status" value="1"/>
</dbReference>
<gene>
    <name evidence="15" type="ORF">L484_005528</name>
</gene>
<dbReference type="InterPro" id="IPR009057">
    <property type="entry name" value="Homeodomain-like_sf"/>
</dbReference>
<dbReference type="STRING" id="981085.W9QMB4"/>
<dbReference type="FunFam" id="1.10.10.60:FF:000007">
    <property type="entry name" value="Two-component response regulator"/>
    <property type="match status" value="1"/>
</dbReference>
<dbReference type="InterPro" id="IPR001005">
    <property type="entry name" value="SANT/Myb"/>
</dbReference>
<feature type="domain" description="HTH myb-type" evidence="14">
    <location>
        <begin position="233"/>
        <end position="292"/>
    </location>
</feature>
<dbReference type="NCBIfam" id="TIGR01557">
    <property type="entry name" value="myb_SHAQKYF"/>
    <property type="match status" value="1"/>
</dbReference>
<evidence type="ECO:0000256" key="7">
    <source>
        <dbReference type="ARBA" id="ARBA00023125"/>
    </source>
</evidence>
<evidence type="ECO:0000256" key="11">
    <source>
        <dbReference type="PROSITE-ProRule" id="PRU00169"/>
    </source>
</evidence>
<dbReference type="CDD" id="cd17584">
    <property type="entry name" value="REC_typeB_ARR-like"/>
    <property type="match status" value="1"/>
</dbReference>
<dbReference type="SUPFAM" id="SSF46689">
    <property type="entry name" value="Homeodomain-like"/>
    <property type="match status" value="1"/>
</dbReference>
<keyword evidence="6" id="KW-0805">Transcription regulation</keyword>
<dbReference type="InterPro" id="IPR017930">
    <property type="entry name" value="Myb_dom"/>
</dbReference>
<evidence type="ECO:0000313" key="15">
    <source>
        <dbReference type="EMBL" id="EXB32324.1"/>
    </source>
</evidence>
<dbReference type="eggNOG" id="KOG1601">
    <property type="taxonomic scope" value="Eukaryota"/>
</dbReference>
<accession>W9QMB4</accession>